<dbReference type="PANTHER" id="PTHR30042">
    <property type="entry name" value="POTASSIUM-TRANSPORTING ATPASE C CHAIN"/>
    <property type="match status" value="1"/>
</dbReference>
<organism evidence="13 14">
    <name type="scientific">Knoellia locipacati</name>
    <dbReference type="NCBI Taxonomy" id="882824"/>
    <lineage>
        <taxon>Bacteria</taxon>
        <taxon>Bacillati</taxon>
        <taxon>Actinomycetota</taxon>
        <taxon>Actinomycetes</taxon>
        <taxon>Micrococcales</taxon>
        <taxon>Intrasporangiaceae</taxon>
        <taxon>Knoellia</taxon>
    </lineage>
</organism>
<reference evidence="13 14" key="1">
    <citation type="submission" date="2019-07" db="EMBL/GenBank/DDBJ databases">
        <title>Whole genome shotgun sequence of Knoellia locipacati NBRC 109775.</title>
        <authorList>
            <person name="Hosoyama A."/>
            <person name="Uohara A."/>
            <person name="Ohji S."/>
            <person name="Ichikawa N."/>
        </authorList>
    </citation>
    <scope>NUCLEOTIDE SEQUENCE [LARGE SCALE GENOMIC DNA]</scope>
    <source>
        <strain evidence="13 14">NBRC 109775</strain>
    </source>
</reference>
<evidence type="ECO:0000256" key="12">
    <source>
        <dbReference type="SAM" id="MobiDB-lite"/>
    </source>
</evidence>
<evidence type="ECO:0000256" key="4">
    <source>
        <dbReference type="ARBA" id="ARBA00022692"/>
    </source>
</evidence>
<keyword evidence="14" id="KW-1185">Reference proteome</keyword>
<keyword evidence="1 11" id="KW-0813">Transport</keyword>
<comment type="caution">
    <text evidence="13">The sequence shown here is derived from an EMBL/GenBank/DDBJ whole genome shotgun (WGS) entry which is preliminary data.</text>
</comment>
<evidence type="ECO:0000256" key="2">
    <source>
        <dbReference type="ARBA" id="ARBA00022475"/>
    </source>
</evidence>
<keyword evidence="9 11" id="KW-0406">Ion transport</keyword>
<dbReference type="NCBIfam" id="TIGR00681">
    <property type="entry name" value="kdpC"/>
    <property type="match status" value="1"/>
</dbReference>
<dbReference type="Pfam" id="PF02669">
    <property type="entry name" value="KdpC"/>
    <property type="match status" value="1"/>
</dbReference>
<dbReference type="GO" id="GO:0005886">
    <property type="term" value="C:plasma membrane"/>
    <property type="evidence" value="ECO:0007669"/>
    <property type="project" value="UniProtKB-SubCell"/>
</dbReference>
<protein>
    <recommendedName>
        <fullName evidence="11">Potassium-transporting ATPase KdpC subunit</fullName>
    </recommendedName>
    <alternativeName>
        <fullName evidence="11">ATP phosphohydrolase [potassium-transporting] C chain</fullName>
    </alternativeName>
    <alternativeName>
        <fullName evidence="11">Potassium-binding and translocating subunit C</fullName>
    </alternativeName>
    <alternativeName>
        <fullName evidence="11">Potassium-translocating ATPase C chain</fullName>
    </alternativeName>
</protein>
<evidence type="ECO:0000256" key="3">
    <source>
        <dbReference type="ARBA" id="ARBA00022538"/>
    </source>
</evidence>
<dbReference type="GO" id="GO:0008556">
    <property type="term" value="F:P-type potassium transmembrane transporter activity"/>
    <property type="evidence" value="ECO:0007669"/>
    <property type="project" value="InterPro"/>
</dbReference>
<dbReference type="RefSeq" id="WP_147062716.1">
    <property type="nucleotide sequence ID" value="NZ_BAABDN010000001.1"/>
</dbReference>
<keyword evidence="6 11" id="KW-0067">ATP-binding</keyword>
<keyword evidence="10 11" id="KW-0472">Membrane</keyword>
<keyword evidence="5 11" id="KW-0547">Nucleotide-binding</keyword>
<comment type="subunit">
    <text evidence="11">The system is composed of three essential subunits: KdpA, KdpB and KdpC.</text>
</comment>
<dbReference type="NCBIfam" id="NF001454">
    <property type="entry name" value="PRK00315.1"/>
    <property type="match status" value="1"/>
</dbReference>
<gene>
    <name evidence="11 13" type="primary">kdpC</name>
    <name evidence="13" type="ORF">KLO01_10210</name>
</gene>
<evidence type="ECO:0000256" key="8">
    <source>
        <dbReference type="ARBA" id="ARBA00022989"/>
    </source>
</evidence>
<evidence type="ECO:0000256" key="1">
    <source>
        <dbReference type="ARBA" id="ARBA00022448"/>
    </source>
</evidence>
<evidence type="ECO:0000256" key="9">
    <source>
        <dbReference type="ARBA" id="ARBA00023065"/>
    </source>
</evidence>
<evidence type="ECO:0000256" key="7">
    <source>
        <dbReference type="ARBA" id="ARBA00022958"/>
    </source>
</evidence>
<evidence type="ECO:0000256" key="6">
    <source>
        <dbReference type="ARBA" id="ARBA00022840"/>
    </source>
</evidence>
<evidence type="ECO:0000313" key="13">
    <source>
        <dbReference type="EMBL" id="GEQ12974.1"/>
    </source>
</evidence>
<comment type="subcellular location">
    <subcellularLocation>
        <location evidence="11">Cell membrane</location>
        <topology evidence="11">Single-pass membrane protein</topology>
    </subcellularLocation>
</comment>
<keyword evidence="7 11" id="KW-0630">Potassium</keyword>
<evidence type="ECO:0000313" key="14">
    <source>
        <dbReference type="Proteomes" id="UP000321793"/>
    </source>
</evidence>
<dbReference type="GO" id="GO:0005524">
    <property type="term" value="F:ATP binding"/>
    <property type="evidence" value="ECO:0007669"/>
    <property type="project" value="UniProtKB-UniRule"/>
</dbReference>
<keyword evidence="8 11" id="KW-1133">Transmembrane helix</keyword>
<comment type="similarity">
    <text evidence="11">Belongs to the KdpC family.</text>
</comment>
<dbReference type="PIRSF" id="PIRSF001296">
    <property type="entry name" value="K_ATPase_KdpC"/>
    <property type="match status" value="1"/>
</dbReference>
<feature type="region of interest" description="Disordered" evidence="12">
    <location>
        <begin position="56"/>
        <end position="84"/>
    </location>
</feature>
<dbReference type="Proteomes" id="UP000321793">
    <property type="component" value="Unassembled WGS sequence"/>
</dbReference>
<dbReference type="InterPro" id="IPR003820">
    <property type="entry name" value="KdpC"/>
</dbReference>
<evidence type="ECO:0000256" key="5">
    <source>
        <dbReference type="ARBA" id="ARBA00022741"/>
    </source>
</evidence>
<dbReference type="OrthoDB" id="9788285at2"/>
<dbReference type="HAMAP" id="MF_00276">
    <property type="entry name" value="KdpC"/>
    <property type="match status" value="1"/>
</dbReference>
<comment type="function">
    <text evidence="11">Part of the high-affinity ATP-driven potassium transport (or Kdp) system, which catalyzes the hydrolysis of ATP coupled with the electrogenic transport of potassium into the cytoplasm. This subunit acts as a catalytic chaperone that increases the ATP-binding affinity of the ATP-hydrolyzing subunit KdpB by the formation of a transient KdpB/KdpC/ATP ternary complex.</text>
</comment>
<name>A0A512SYG3_9MICO</name>
<dbReference type="AlphaFoldDB" id="A0A512SYG3"/>
<sequence length="190" mass="19084">MTRQLVAATKALLVLTLVCGVGYPGAVLLVAQLVPGRAAGQPVLVDGREVGSHLLGQPAGGPGWFQGRPSASDASGELSGGSNLGPSNPDLAAVVADRAASLRAANPDAAAAIPPDALTASASGLDPDISPAYALWQVPRIAKVRGLDESAVRRIVAAHVEDAPLGMLGQPRVNVLALNVALDARTAGEE</sequence>
<keyword evidence="2 11" id="KW-1003">Cell membrane</keyword>
<dbReference type="PANTHER" id="PTHR30042:SF2">
    <property type="entry name" value="POTASSIUM-TRANSPORTING ATPASE KDPC SUBUNIT"/>
    <property type="match status" value="1"/>
</dbReference>
<proteinExistence type="inferred from homology"/>
<keyword evidence="3 11" id="KW-0633">Potassium transport</keyword>
<evidence type="ECO:0000256" key="11">
    <source>
        <dbReference type="HAMAP-Rule" id="MF_00276"/>
    </source>
</evidence>
<evidence type="ECO:0000256" key="10">
    <source>
        <dbReference type="ARBA" id="ARBA00023136"/>
    </source>
</evidence>
<dbReference type="EMBL" id="BKBA01000003">
    <property type="protein sequence ID" value="GEQ12974.1"/>
    <property type="molecule type" value="Genomic_DNA"/>
</dbReference>
<keyword evidence="4 11" id="KW-0812">Transmembrane</keyword>
<accession>A0A512SYG3</accession>